<dbReference type="AlphaFoldDB" id="A0AAE3LQ22"/>
<accession>A0AAE3LQ22</accession>
<name>A0AAE3LQ22_9RHOB</name>
<dbReference type="RefSeq" id="WP_263951908.1">
    <property type="nucleotide sequence ID" value="NZ_JAOYFC010000001.1"/>
</dbReference>
<reference evidence="1" key="1">
    <citation type="submission" date="2022-10" db="EMBL/GenBank/DDBJ databases">
        <authorList>
            <person name="Yue Y."/>
        </authorList>
    </citation>
    <scope>NUCLEOTIDE SEQUENCE</scope>
    <source>
        <strain evidence="1">Z654</strain>
    </source>
</reference>
<keyword evidence="2" id="KW-1185">Reference proteome</keyword>
<comment type="caution">
    <text evidence="1">The sequence shown here is derived from an EMBL/GenBank/DDBJ whole genome shotgun (WGS) entry which is preliminary data.</text>
</comment>
<proteinExistence type="predicted"/>
<dbReference type="Proteomes" id="UP001208041">
    <property type="component" value="Unassembled WGS sequence"/>
</dbReference>
<evidence type="ECO:0000313" key="2">
    <source>
        <dbReference type="Proteomes" id="UP001208041"/>
    </source>
</evidence>
<protein>
    <submittedName>
        <fullName evidence="1">Uncharacterized protein</fullName>
    </submittedName>
</protein>
<gene>
    <name evidence="1" type="ORF">OH136_00800</name>
</gene>
<evidence type="ECO:0000313" key="1">
    <source>
        <dbReference type="EMBL" id="MCV6823078.1"/>
    </source>
</evidence>
<sequence length="116" mass="13059">MKRRNLEKLKILAKLKLDTELGKLKALESANQILSEEFTSLAQSAACYGTDTDIETTIAYCELSSRWNDWRSMRAVEINTERSNIMAEIDAQKNKAAKAFGQTQALKSLSKSKNSR</sequence>
<dbReference type="EMBL" id="JAOYFC010000001">
    <property type="protein sequence ID" value="MCV6823078.1"/>
    <property type="molecule type" value="Genomic_DNA"/>
</dbReference>
<organism evidence="1 2">
    <name type="scientific">Halocynthiibacter halioticoli</name>
    <dbReference type="NCBI Taxonomy" id="2986804"/>
    <lineage>
        <taxon>Bacteria</taxon>
        <taxon>Pseudomonadati</taxon>
        <taxon>Pseudomonadota</taxon>
        <taxon>Alphaproteobacteria</taxon>
        <taxon>Rhodobacterales</taxon>
        <taxon>Paracoccaceae</taxon>
        <taxon>Halocynthiibacter</taxon>
    </lineage>
</organism>